<dbReference type="PANTHER" id="PTHR10460:SF11">
    <property type="entry name" value="PROTEIN ABIL5-RELATED"/>
    <property type="match status" value="1"/>
</dbReference>
<evidence type="ECO:0000313" key="4">
    <source>
        <dbReference type="EMBL" id="RWR73434.1"/>
    </source>
</evidence>
<comment type="caution">
    <text evidence="4">The sequence shown here is derived from an EMBL/GenBank/DDBJ whole genome shotgun (WGS) entry which is preliminary data.</text>
</comment>
<sequence>MNTTVQDSKSSSLQDPTTESNYIAPFDKSLQELKALRSQLHYAADYCEMTFLAAKQKKKVVENTKKYICKAMVTVVDHLGSASANLDNLIEGGVDSSPTDLRIDCLKQRLLTCQMYTSKLNLAQAHWSTELPRHHAHYNITQSEKVIAQHGTPDGLKRCPLKFNVVDEKVRQDTQTDLVVNIKNSDTQLTSGFELSKALPISEGPSILWRPRNFSFPSGEHQLVRNEKNKKASVSSKIKRMI</sequence>
<name>A0A3S3LXS0_9MAGN</name>
<evidence type="ECO:0008006" key="6">
    <source>
        <dbReference type="Google" id="ProtNLM"/>
    </source>
</evidence>
<evidence type="ECO:0000256" key="3">
    <source>
        <dbReference type="SAM" id="MobiDB-lite"/>
    </source>
</evidence>
<reference evidence="4 5" key="1">
    <citation type="journal article" date="2019" name="Nat. Plants">
        <title>Stout camphor tree genome fills gaps in understanding of flowering plant genome evolution.</title>
        <authorList>
            <person name="Chaw S.M."/>
            <person name="Liu Y.C."/>
            <person name="Wu Y.W."/>
            <person name="Wang H.Y."/>
            <person name="Lin C.I."/>
            <person name="Wu C.S."/>
            <person name="Ke H.M."/>
            <person name="Chang L.Y."/>
            <person name="Hsu C.Y."/>
            <person name="Yang H.T."/>
            <person name="Sudianto E."/>
            <person name="Hsu M.H."/>
            <person name="Wu K.P."/>
            <person name="Wang L.N."/>
            <person name="Leebens-Mack J.H."/>
            <person name="Tsai I.J."/>
        </authorList>
    </citation>
    <scope>NUCLEOTIDE SEQUENCE [LARGE SCALE GENOMIC DNA]</scope>
    <source>
        <strain evidence="5">cv. Chaw 1501</strain>
        <tissue evidence="4">Young leaves</tissue>
    </source>
</reference>
<accession>A0A3S3LXS0</accession>
<dbReference type="Gene3D" id="6.10.140.1620">
    <property type="match status" value="1"/>
</dbReference>
<evidence type="ECO:0000256" key="1">
    <source>
        <dbReference type="ARBA" id="ARBA00010020"/>
    </source>
</evidence>
<organism evidence="4 5">
    <name type="scientific">Cinnamomum micranthum f. kanehirae</name>
    <dbReference type="NCBI Taxonomy" id="337451"/>
    <lineage>
        <taxon>Eukaryota</taxon>
        <taxon>Viridiplantae</taxon>
        <taxon>Streptophyta</taxon>
        <taxon>Embryophyta</taxon>
        <taxon>Tracheophyta</taxon>
        <taxon>Spermatophyta</taxon>
        <taxon>Magnoliopsida</taxon>
        <taxon>Magnoliidae</taxon>
        <taxon>Laurales</taxon>
        <taxon>Lauraceae</taxon>
        <taxon>Cinnamomum</taxon>
    </lineage>
</organism>
<gene>
    <name evidence="4" type="ORF">CKAN_00171200</name>
</gene>
<comment type="similarity">
    <text evidence="1">Belongs to the ABI family.</text>
</comment>
<keyword evidence="5" id="KW-1185">Reference proteome</keyword>
<dbReference type="PANTHER" id="PTHR10460">
    <property type="entry name" value="ABL INTERACTOR FAMILY MEMBER"/>
    <property type="match status" value="1"/>
</dbReference>
<dbReference type="STRING" id="337451.A0A3S3LXS0"/>
<feature type="region of interest" description="Disordered" evidence="3">
    <location>
        <begin position="1"/>
        <end position="20"/>
    </location>
</feature>
<comment type="function">
    <text evidence="2">Involved in regulation of actin and microtubule organization. Part of a WAVE complex that activates the Arp2/3 complex.</text>
</comment>
<dbReference type="InterPro" id="IPR028457">
    <property type="entry name" value="ABI"/>
</dbReference>
<proteinExistence type="inferred from homology"/>
<dbReference type="Proteomes" id="UP000283530">
    <property type="component" value="Unassembled WGS sequence"/>
</dbReference>
<dbReference type="OrthoDB" id="2159336at2759"/>
<protein>
    <recommendedName>
        <fullName evidence="6">Protein ABIL5</fullName>
    </recommendedName>
</protein>
<evidence type="ECO:0000313" key="5">
    <source>
        <dbReference type="Proteomes" id="UP000283530"/>
    </source>
</evidence>
<evidence type="ECO:0000256" key="2">
    <source>
        <dbReference type="ARBA" id="ARBA00025223"/>
    </source>
</evidence>
<dbReference type="AlphaFoldDB" id="A0A3S3LXS0"/>
<dbReference type="EMBL" id="QPKB01000001">
    <property type="protein sequence ID" value="RWR73434.1"/>
    <property type="molecule type" value="Genomic_DNA"/>
</dbReference>